<evidence type="ECO:0000256" key="1">
    <source>
        <dbReference type="SAM" id="MobiDB-lite"/>
    </source>
</evidence>
<evidence type="ECO:0000313" key="5">
    <source>
        <dbReference type="Proteomes" id="UP000029066"/>
    </source>
</evidence>
<keyword evidence="2" id="KW-0812">Transmembrane</keyword>
<feature type="compositionally biased region" description="Low complexity" evidence="1">
    <location>
        <begin position="184"/>
        <end position="199"/>
    </location>
</feature>
<dbReference type="EMBL" id="JGZN01000006">
    <property type="protein sequence ID" value="KFI93062.1"/>
    <property type="molecule type" value="Genomic_DNA"/>
</dbReference>
<keyword evidence="3" id="KW-0732">Signal</keyword>
<reference evidence="4 5" key="1">
    <citation type="submission" date="2014-03" db="EMBL/GenBank/DDBJ databases">
        <title>Genomics of Bifidobacteria.</title>
        <authorList>
            <person name="Ventura M."/>
            <person name="Milani C."/>
            <person name="Lugli G.A."/>
        </authorList>
    </citation>
    <scope>NUCLEOTIDE SEQUENCE [LARGE SCALE GENOMIC DNA]</scope>
    <source>
        <strain evidence="4 5">DSM 23967</strain>
    </source>
</reference>
<name>A0A087DC12_9BIFI</name>
<keyword evidence="2" id="KW-1133">Transmembrane helix</keyword>
<dbReference type="Gene3D" id="2.60.40.10">
    <property type="entry name" value="Immunoglobulins"/>
    <property type="match status" value="1"/>
</dbReference>
<sequence>MLGAVISLAAILSLVIAGITAATVTPQAQAASVGSLTIDAVWNRSEADAAPLAGDTYSIVRVASVDLDGAGNIANFHMLEPFTQFEQNWESITSSQYHDAAAKIAAYVKQHNLYAQSAATNTNGKTLFAGLPFGLYLVERTSVADANKQYDCDPFLVAIPGNDSGVTQLDVTAEPKFSEQGVVTPPTNELTPNPETPANTGSAVRNIAVAAIALAVLALLISAYRHRQVRSEH</sequence>
<dbReference type="AlphaFoldDB" id="A0A087DC12"/>
<accession>A0A087DC12</accession>
<dbReference type="GO" id="GO:0005975">
    <property type="term" value="P:carbohydrate metabolic process"/>
    <property type="evidence" value="ECO:0007669"/>
    <property type="project" value="UniProtKB-ARBA"/>
</dbReference>
<dbReference type="InterPro" id="IPR013783">
    <property type="entry name" value="Ig-like_fold"/>
</dbReference>
<protein>
    <submittedName>
        <fullName evidence="4">Cell surface protein</fullName>
    </submittedName>
</protein>
<proteinExistence type="predicted"/>
<gene>
    <name evidence="4" type="ORF">BISA_1226</name>
</gene>
<evidence type="ECO:0000313" key="4">
    <source>
        <dbReference type="EMBL" id="KFI93062.1"/>
    </source>
</evidence>
<dbReference type="Proteomes" id="UP000029066">
    <property type="component" value="Unassembled WGS sequence"/>
</dbReference>
<evidence type="ECO:0000256" key="3">
    <source>
        <dbReference type="SAM" id="SignalP"/>
    </source>
</evidence>
<feature type="transmembrane region" description="Helical" evidence="2">
    <location>
        <begin position="203"/>
        <end position="224"/>
    </location>
</feature>
<comment type="caution">
    <text evidence="4">The sequence shown here is derived from an EMBL/GenBank/DDBJ whole genome shotgun (WGS) entry which is preliminary data.</text>
</comment>
<feature type="signal peptide" evidence="3">
    <location>
        <begin position="1"/>
        <end position="30"/>
    </location>
</feature>
<keyword evidence="2" id="KW-0472">Membrane</keyword>
<feature type="chain" id="PRO_5001819992" evidence="3">
    <location>
        <begin position="31"/>
        <end position="233"/>
    </location>
</feature>
<dbReference type="STRING" id="1437607.BISA_1226"/>
<evidence type="ECO:0000256" key="2">
    <source>
        <dbReference type="SAM" id="Phobius"/>
    </source>
</evidence>
<organism evidence="4 5">
    <name type="scientific">Bifidobacterium saguini DSM 23967</name>
    <dbReference type="NCBI Taxonomy" id="1437607"/>
    <lineage>
        <taxon>Bacteria</taxon>
        <taxon>Bacillati</taxon>
        <taxon>Actinomycetota</taxon>
        <taxon>Actinomycetes</taxon>
        <taxon>Bifidobacteriales</taxon>
        <taxon>Bifidobacteriaceae</taxon>
        <taxon>Bifidobacterium</taxon>
    </lineage>
</organism>
<feature type="region of interest" description="Disordered" evidence="1">
    <location>
        <begin position="179"/>
        <end position="199"/>
    </location>
</feature>